<keyword evidence="2" id="KW-0808">Transferase</keyword>
<dbReference type="Gene3D" id="3.40.640.10">
    <property type="entry name" value="Type I PLP-dependent aspartate aminotransferase-like (Major domain)"/>
    <property type="match status" value="2"/>
</dbReference>
<reference evidence="4 5" key="1">
    <citation type="submission" date="2021-05" db="EMBL/GenBank/DDBJ databases">
        <authorList>
            <person name="Zhang Z.D."/>
            <person name="Osman G."/>
        </authorList>
    </citation>
    <scope>NUCLEOTIDE SEQUENCE [LARGE SCALE GENOMIC DNA]</scope>
    <source>
        <strain evidence="4 5">KCTC 32217</strain>
    </source>
</reference>
<gene>
    <name evidence="4" type="ORF">KI659_15855</name>
</gene>
<dbReference type="InterPro" id="IPR015424">
    <property type="entry name" value="PyrdxlP-dep_Trfase"/>
</dbReference>
<dbReference type="Pfam" id="PF00155">
    <property type="entry name" value="Aminotran_1_2"/>
    <property type="match status" value="1"/>
</dbReference>
<keyword evidence="4" id="KW-0032">Aminotransferase</keyword>
<organism evidence="4 5">
    <name type="scientific">Litoribacter ruber</name>
    <dbReference type="NCBI Taxonomy" id="702568"/>
    <lineage>
        <taxon>Bacteria</taxon>
        <taxon>Pseudomonadati</taxon>
        <taxon>Bacteroidota</taxon>
        <taxon>Cytophagia</taxon>
        <taxon>Cytophagales</taxon>
        <taxon>Cyclobacteriaceae</taxon>
        <taxon>Litoribacter</taxon>
    </lineage>
</organism>
<protein>
    <submittedName>
        <fullName evidence="4">Pyridoxal phosphate-dependent aminotransferase family protein</fullName>
    </submittedName>
</protein>
<keyword evidence="5" id="KW-1185">Reference proteome</keyword>
<dbReference type="PANTHER" id="PTHR13693">
    <property type="entry name" value="CLASS II AMINOTRANSFERASE/8-AMINO-7-OXONONANOATE SYNTHASE"/>
    <property type="match status" value="1"/>
</dbReference>
<dbReference type="GO" id="GO:0008483">
    <property type="term" value="F:transaminase activity"/>
    <property type="evidence" value="ECO:0007669"/>
    <property type="project" value="UniProtKB-KW"/>
</dbReference>
<dbReference type="Proteomes" id="UP001319104">
    <property type="component" value="Unassembled WGS sequence"/>
</dbReference>
<dbReference type="AlphaFoldDB" id="A0AAP2CLK6"/>
<evidence type="ECO:0000313" key="5">
    <source>
        <dbReference type="Proteomes" id="UP001319104"/>
    </source>
</evidence>
<accession>A0AAP2CLK6</accession>
<proteinExistence type="predicted"/>
<feature type="domain" description="Aminotransferase class I/classII large" evidence="3">
    <location>
        <begin position="171"/>
        <end position="345"/>
    </location>
</feature>
<dbReference type="GO" id="GO:0030170">
    <property type="term" value="F:pyridoxal phosphate binding"/>
    <property type="evidence" value="ECO:0007669"/>
    <property type="project" value="InterPro"/>
</dbReference>
<dbReference type="Gene3D" id="3.90.1150.10">
    <property type="entry name" value="Aspartate Aminotransferase, domain 1"/>
    <property type="match status" value="2"/>
</dbReference>
<dbReference type="InterPro" id="IPR015421">
    <property type="entry name" value="PyrdxlP-dep_Trfase_major"/>
</dbReference>
<evidence type="ECO:0000259" key="3">
    <source>
        <dbReference type="Pfam" id="PF00155"/>
    </source>
</evidence>
<dbReference type="SUPFAM" id="SSF53383">
    <property type="entry name" value="PLP-dependent transferases"/>
    <property type="match status" value="1"/>
</dbReference>
<dbReference type="RefSeq" id="WP_213946351.1">
    <property type="nucleotide sequence ID" value="NZ_JAHCMY010000013.1"/>
</dbReference>
<sequence length="350" mass="38847">MKHYPIDAKPDRSISSGEQDYLYFSGTNYLGIGSVKEFEDLVVNAIRKYGLNHGSSRSSNVQLEVYGKFEEYFAEQAEAEAGLLLSSGFLAGSIAVKTLKKSADIVIVSPDAHPAIQPNDEGFISSMTMEEWENHCITISHGYKGKHIAFISNAVDPLMLQEHKFGWVEKLSPKNRYTLLIDDSHAFGVLGKGIFGTYSQHATPEVAVITCGSLGKGLGMPGGIVLGPEYFIKKLQSEIKFRTASPPPPAFFEAFLEGQNYFGQQREKLLENIRYFRSLTQENPAIKSLEGYPVFTFENEAWVEILAQNSIIISSFPYPFSDDPAVNRIVLSGYHKKADLEKLAAILNNL</sequence>
<comment type="cofactor">
    <cofactor evidence="1">
        <name>pyridoxal 5'-phosphate</name>
        <dbReference type="ChEBI" id="CHEBI:597326"/>
    </cofactor>
</comment>
<evidence type="ECO:0000256" key="2">
    <source>
        <dbReference type="ARBA" id="ARBA00022679"/>
    </source>
</evidence>
<evidence type="ECO:0000256" key="1">
    <source>
        <dbReference type="ARBA" id="ARBA00001933"/>
    </source>
</evidence>
<dbReference type="InterPro" id="IPR004839">
    <property type="entry name" value="Aminotransferase_I/II_large"/>
</dbReference>
<dbReference type="InterPro" id="IPR050087">
    <property type="entry name" value="AON_synthase_class-II"/>
</dbReference>
<comment type="caution">
    <text evidence="4">The sequence shown here is derived from an EMBL/GenBank/DDBJ whole genome shotgun (WGS) entry which is preliminary data.</text>
</comment>
<dbReference type="InterPro" id="IPR015422">
    <property type="entry name" value="PyrdxlP-dep_Trfase_small"/>
</dbReference>
<dbReference type="EMBL" id="JAHCMY010000013">
    <property type="protein sequence ID" value="MBS9525491.1"/>
    <property type="molecule type" value="Genomic_DNA"/>
</dbReference>
<evidence type="ECO:0000313" key="4">
    <source>
        <dbReference type="EMBL" id="MBS9525491.1"/>
    </source>
</evidence>
<name>A0AAP2CLK6_9BACT</name>